<accession>A0A0A8ZI42</accession>
<proteinExistence type="predicted"/>
<evidence type="ECO:0000313" key="1">
    <source>
        <dbReference type="EMBL" id="JAD34522.1"/>
    </source>
</evidence>
<name>A0A0A8ZI42_ARUDO</name>
<reference evidence="1" key="2">
    <citation type="journal article" date="2015" name="Data Brief">
        <title>Shoot transcriptome of the giant reed, Arundo donax.</title>
        <authorList>
            <person name="Barrero R.A."/>
            <person name="Guerrero F.D."/>
            <person name="Moolhuijzen P."/>
            <person name="Goolsby J.A."/>
            <person name="Tidwell J."/>
            <person name="Bellgard S.E."/>
            <person name="Bellgard M.I."/>
        </authorList>
    </citation>
    <scope>NUCLEOTIDE SEQUENCE</scope>
    <source>
        <tissue evidence="1">Shoot tissue taken approximately 20 cm above the soil surface</tissue>
    </source>
</reference>
<sequence>MTMGGAIYNLVQPEGVKCNHQWIHAKEHTRLSTCILSLLLSQ</sequence>
<organism evidence="1">
    <name type="scientific">Arundo donax</name>
    <name type="common">Giant reed</name>
    <name type="synonym">Donax arundinaceus</name>
    <dbReference type="NCBI Taxonomy" id="35708"/>
    <lineage>
        <taxon>Eukaryota</taxon>
        <taxon>Viridiplantae</taxon>
        <taxon>Streptophyta</taxon>
        <taxon>Embryophyta</taxon>
        <taxon>Tracheophyta</taxon>
        <taxon>Spermatophyta</taxon>
        <taxon>Magnoliopsida</taxon>
        <taxon>Liliopsida</taxon>
        <taxon>Poales</taxon>
        <taxon>Poaceae</taxon>
        <taxon>PACMAD clade</taxon>
        <taxon>Arundinoideae</taxon>
        <taxon>Arundineae</taxon>
        <taxon>Arundo</taxon>
    </lineage>
</organism>
<dbReference type="AlphaFoldDB" id="A0A0A8ZI42"/>
<protein>
    <submittedName>
        <fullName evidence="1">Uncharacterized protein</fullName>
    </submittedName>
</protein>
<reference evidence="1" key="1">
    <citation type="submission" date="2014-09" db="EMBL/GenBank/DDBJ databases">
        <authorList>
            <person name="Magalhaes I.L.F."/>
            <person name="Oliveira U."/>
            <person name="Santos F.R."/>
            <person name="Vidigal T.H.D.A."/>
            <person name="Brescovit A.D."/>
            <person name="Santos A.J."/>
        </authorList>
    </citation>
    <scope>NUCLEOTIDE SEQUENCE</scope>
    <source>
        <tissue evidence="1">Shoot tissue taken approximately 20 cm above the soil surface</tissue>
    </source>
</reference>
<dbReference type="EMBL" id="GBRH01263373">
    <property type="protein sequence ID" value="JAD34522.1"/>
    <property type="molecule type" value="Transcribed_RNA"/>
</dbReference>